<dbReference type="EMBL" id="BOSL01000008">
    <property type="protein sequence ID" value="GIP53897.1"/>
    <property type="molecule type" value="Genomic_DNA"/>
</dbReference>
<gene>
    <name evidence="2" type="primary">attT</name>
    <name evidence="2" type="ORF">J42TS3_29320</name>
</gene>
<dbReference type="RefSeq" id="WP_213655334.1">
    <property type="nucleotide sequence ID" value="NZ_BOSL01000008.1"/>
</dbReference>
<organism evidence="2 3">
    <name type="scientific">Paenibacillus vini</name>
    <dbReference type="NCBI Taxonomy" id="1476024"/>
    <lineage>
        <taxon>Bacteria</taxon>
        <taxon>Bacillati</taxon>
        <taxon>Bacillota</taxon>
        <taxon>Bacilli</taxon>
        <taxon>Bacillales</taxon>
        <taxon>Paenibacillaceae</taxon>
        <taxon>Paenibacillus</taxon>
    </lineage>
</organism>
<name>A0ABQ4MD30_9BACL</name>
<dbReference type="InterPro" id="IPR000182">
    <property type="entry name" value="GNAT_dom"/>
</dbReference>
<dbReference type="InterPro" id="IPR016181">
    <property type="entry name" value="Acyl_CoA_acyltransferase"/>
</dbReference>
<accession>A0ABQ4MD30</accession>
<dbReference type="Proteomes" id="UP000679992">
    <property type="component" value="Unassembled WGS sequence"/>
</dbReference>
<feature type="domain" description="N-acetyltransferase" evidence="1">
    <location>
        <begin position="1"/>
        <end position="134"/>
    </location>
</feature>
<reference evidence="2 3" key="1">
    <citation type="submission" date="2021-03" db="EMBL/GenBank/DDBJ databases">
        <title>Antimicrobial resistance genes in bacteria isolated from Japanese honey, and their potential for conferring macrolide and lincosamide resistance in the American foulbrood pathogen Paenibacillus larvae.</title>
        <authorList>
            <person name="Okamoto M."/>
            <person name="Kumagai M."/>
            <person name="Kanamori H."/>
            <person name="Takamatsu D."/>
        </authorList>
    </citation>
    <scope>NUCLEOTIDE SEQUENCE [LARGE SCALE GENOMIC DNA]</scope>
    <source>
        <strain evidence="2 3">J42TS3</strain>
    </source>
</reference>
<protein>
    <submittedName>
        <fullName evidence="2">AttT protein</fullName>
    </submittedName>
</protein>
<dbReference type="PROSITE" id="PS51186">
    <property type="entry name" value="GNAT"/>
    <property type="match status" value="1"/>
</dbReference>
<evidence type="ECO:0000313" key="3">
    <source>
        <dbReference type="Proteomes" id="UP000679992"/>
    </source>
</evidence>
<dbReference type="Gene3D" id="3.40.630.30">
    <property type="match status" value="1"/>
</dbReference>
<evidence type="ECO:0000313" key="2">
    <source>
        <dbReference type="EMBL" id="GIP53897.1"/>
    </source>
</evidence>
<evidence type="ECO:0000259" key="1">
    <source>
        <dbReference type="PROSITE" id="PS51186"/>
    </source>
</evidence>
<comment type="caution">
    <text evidence="2">The sequence shown here is derived from an EMBL/GenBank/DDBJ whole genome shotgun (WGS) entry which is preliminary data.</text>
</comment>
<proteinExistence type="predicted"/>
<dbReference type="Pfam" id="PF00583">
    <property type="entry name" value="Acetyltransf_1"/>
    <property type="match status" value="1"/>
</dbReference>
<sequence length="134" mass="14996">MKNTFHETPTVKEYQELRQEAGLTSPVEEFAATALSNSLFCVTLRGEDSEIIGMGRVIGDGACYFQIVDVLIKPAFKDTDAGDLLMLEILDYLFQNAPLEAHILTVSDVPGLKLYQKHGFKLIYPDFYGMSLTR</sequence>
<keyword evidence="3" id="KW-1185">Reference proteome</keyword>
<dbReference type="SUPFAM" id="SSF55729">
    <property type="entry name" value="Acyl-CoA N-acyltransferases (Nat)"/>
    <property type="match status" value="1"/>
</dbReference>